<dbReference type="EC" id="3.1.1.96" evidence="2 5"/>
<dbReference type="GO" id="GO:0005737">
    <property type="term" value="C:cytoplasm"/>
    <property type="evidence" value="ECO:0007669"/>
    <property type="project" value="UniProtKB-SubCell"/>
</dbReference>
<organism evidence="6 7">
    <name type="scientific">Polypedilum vanderplanki</name>
    <name type="common">Sleeping chironomid midge</name>
    <dbReference type="NCBI Taxonomy" id="319348"/>
    <lineage>
        <taxon>Eukaryota</taxon>
        <taxon>Metazoa</taxon>
        <taxon>Ecdysozoa</taxon>
        <taxon>Arthropoda</taxon>
        <taxon>Hexapoda</taxon>
        <taxon>Insecta</taxon>
        <taxon>Pterygota</taxon>
        <taxon>Neoptera</taxon>
        <taxon>Endopterygota</taxon>
        <taxon>Diptera</taxon>
        <taxon>Nematocera</taxon>
        <taxon>Chironomoidea</taxon>
        <taxon>Chironomidae</taxon>
        <taxon>Chironominae</taxon>
        <taxon>Polypedilum</taxon>
        <taxon>Polypedilum</taxon>
    </lineage>
</organism>
<comment type="catalytic activity">
    <reaction evidence="4">
        <text>a D-aminoacyl-tRNA + H2O = a tRNA + a D-alpha-amino acid + H(+)</text>
        <dbReference type="Rhea" id="RHEA:13953"/>
        <dbReference type="Rhea" id="RHEA-COMP:10123"/>
        <dbReference type="Rhea" id="RHEA-COMP:10124"/>
        <dbReference type="ChEBI" id="CHEBI:15377"/>
        <dbReference type="ChEBI" id="CHEBI:15378"/>
        <dbReference type="ChEBI" id="CHEBI:59871"/>
        <dbReference type="ChEBI" id="CHEBI:78442"/>
        <dbReference type="ChEBI" id="CHEBI:79333"/>
        <dbReference type="EC" id="3.1.1.96"/>
    </reaction>
</comment>
<evidence type="ECO:0000313" key="7">
    <source>
        <dbReference type="Proteomes" id="UP001107558"/>
    </source>
</evidence>
<dbReference type="HAMAP" id="MF_00518">
    <property type="entry name" value="Deacylase_Dtd"/>
    <property type="match status" value="1"/>
</dbReference>
<evidence type="ECO:0000256" key="5">
    <source>
        <dbReference type="RuleBase" id="RU003470"/>
    </source>
</evidence>
<dbReference type="GO" id="GO:0051500">
    <property type="term" value="F:D-tyrosyl-tRNA(Tyr) deacylase activity"/>
    <property type="evidence" value="ECO:0007669"/>
    <property type="project" value="TreeGrafter"/>
</dbReference>
<evidence type="ECO:0000256" key="3">
    <source>
        <dbReference type="ARBA" id="ARBA00047676"/>
    </source>
</evidence>
<dbReference type="InterPro" id="IPR023509">
    <property type="entry name" value="DTD-like_sf"/>
</dbReference>
<proteinExistence type="inferred from homology"/>
<dbReference type="OrthoDB" id="275783at2759"/>
<comment type="catalytic activity">
    <reaction evidence="3">
        <text>glycyl-tRNA(Ala) + H2O = tRNA(Ala) + glycine + H(+)</text>
        <dbReference type="Rhea" id="RHEA:53744"/>
        <dbReference type="Rhea" id="RHEA-COMP:9657"/>
        <dbReference type="Rhea" id="RHEA-COMP:13640"/>
        <dbReference type="ChEBI" id="CHEBI:15377"/>
        <dbReference type="ChEBI" id="CHEBI:15378"/>
        <dbReference type="ChEBI" id="CHEBI:57305"/>
        <dbReference type="ChEBI" id="CHEBI:78442"/>
        <dbReference type="ChEBI" id="CHEBI:78522"/>
        <dbReference type="EC" id="3.1.1.96"/>
    </reaction>
</comment>
<dbReference type="SUPFAM" id="SSF69500">
    <property type="entry name" value="DTD-like"/>
    <property type="match status" value="1"/>
</dbReference>
<keyword evidence="7" id="KW-1185">Reference proteome</keyword>
<comment type="subcellular location">
    <subcellularLocation>
        <location evidence="5">Cytoplasm</location>
    </subcellularLocation>
</comment>
<dbReference type="PANTHER" id="PTHR10472">
    <property type="entry name" value="D-TYROSYL-TRNA TYR DEACYLASE"/>
    <property type="match status" value="1"/>
</dbReference>
<dbReference type="InterPro" id="IPR003732">
    <property type="entry name" value="Daa-tRNA_deacyls_DTD"/>
</dbReference>
<dbReference type="Proteomes" id="UP001107558">
    <property type="component" value="Chromosome 3"/>
</dbReference>
<dbReference type="Pfam" id="PF02580">
    <property type="entry name" value="Tyr_Deacylase"/>
    <property type="match status" value="1"/>
</dbReference>
<evidence type="ECO:0000256" key="1">
    <source>
        <dbReference type="ARBA" id="ARBA00009673"/>
    </source>
</evidence>
<evidence type="ECO:0000256" key="2">
    <source>
        <dbReference type="ARBA" id="ARBA00013056"/>
    </source>
</evidence>
<evidence type="ECO:0000313" key="6">
    <source>
        <dbReference type="EMBL" id="KAG5673054.1"/>
    </source>
</evidence>
<dbReference type="PANTHER" id="PTHR10472:SF5">
    <property type="entry name" value="D-AMINOACYL-TRNA DEACYLASE 1"/>
    <property type="match status" value="1"/>
</dbReference>
<dbReference type="GO" id="GO:0000049">
    <property type="term" value="F:tRNA binding"/>
    <property type="evidence" value="ECO:0007669"/>
    <property type="project" value="UniProtKB-KW"/>
</dbReference>
<dbReference type="AlphaFoldDB" id="A0A9J6BUT7"/>
<gene>
    <name evidence="6" type="ORF">PVAND_003131</name>
</gene>
<reference evidence="6" key="1">
    <citation type="submission" date="2021-03" db="EMBL/GenBank/DDBJ databases">
        <title>Chromosome level genome of the anhydrobiotic midge Polypedilum vanderplanki.</title>
        <authorList>
            <person name="Yoshida Y."/>
            <person name="Kikawada T."/>
            <person name="Gusev O."/>
        </authorList>
    </citation>
    <scope>NUCLEOTIDE SEQUENCE</scope>
    <source>
        <strain evidence="6">NIAS01</strain>
        <tissue evidence="6">Whole body or cell culture</tissue>
    </source>
</reference>
<accession>A0A9J6BUT7</accession>
<comment type="caution">
    <text evidence="6">The sequence shown here is derived from an EMBL/GenBank/DDBJ whole genome shotgun (WGS) entry which is preliminary data.</text>
</comment>
<name>A0A9J6BUT7_POLVA</name>
<dbReference type="EMBL" id="JADBJN010000003">
    <property type="protein sequence ID" value="KAG5673054.1"/>
    <property type="molecule type" value="Genomic_DNA"/>
</dbReference>
<keyword evidence="5" id="KW-0378">Hydrolase</keyword>
<dbReference type="FunFam" id="3.50.80.10:FF:000001">
    <property type="entry name" value="D-aminoacyl-tRNA deacylase"/>
    <property type="match status" value="1"/>
</dbReference>
<keyword evidence="5" id="KW-0694">RNA-binding</keyword>
<protein>
    <recommendedName>
        <fullName evidence="2 5">D-aminoacyl-tRNA deacylase</fullName>
        <ecNumber evidence="2 5">3.1.1.96</ecNumber>
    </recommendedName>
</protein>
<sequence>MKAIIQRVSNAKVIVNDQLISEINKGLCVLIGICNEDTEEDLKFITKRILNTRLFEENGKRWMKSVKDLNYEILCVSQFTLYCKLNKGAKPDFHHAMSGEKAKDMYNNLLTQLGNDYDPLKIKDGVFGALMNVQIFNDGPVTITIESPQKVKNVNTEKE</sequence>
<keyword evidence="5" id="KW-0963">Cytoplasm</keyword>
<dbReference type="NCBIfam" id="TIGR00256">
    <property type="entry name" value="D-aminoacyl-tRNA deacylase"/>
    <property type="match status" value="1"/>
</dbReference>
<comment type="similarity">
    <text evidence="1 5">Belongs to the DTD family.</text>
</comment>
<evidence type="ECO:0000256" key="4">
    <source>
        <dbReference type="ARBA" id="ARBA00048018"/>
    </source>
</evidence>
<keyword evidence="5" id="KW-0820">tRNA-binding</keyword>
<dbReference type="Gene3D" id="3.50.80.10">
    <property type="entry name" value="D-tyrosyl-tRNA(Tyr) deacylase"/>
    <property type="match status" value="1"/>
</dbReference>